<feature type="binding site" evidence="3">
    <location>
        <begin position="143"/>
        <end position="146"/>
    </location>
    <ligand>
        <name>GTP</name>
        <dbReference type="ChEBI" id="CHEBI:37565"/>
    </ligand>
</feature>
<dbReference type="InterPro" id="IPR027417">
    <property type="entry name" value="P-loop_NTPase"/>
</dbReference>
<dbReference type="Gene3D" id="2.40.30.10">
    <property type="entry name" value="Translation factors"/>
    <property type="match status" value="1"/>
</dbReference>
<proteinExistence type="inferred from homology"/>
<dbReference type="GO" id="GO:1990904">
    <property type="term" value="C:ribonucleoprotein complex"/>
    <property type="evidence" value="ECO:0007669"/>
    <property type="project" value="TreeGrafter"/>
</dbReference>
<dbReference type="GO" id="GO:0043022">
    <property type="term" value="F:ribosome binding"/>
    <property type="evidence" value="ECO:0007669"/>
    <property type="project" value="UniProtKB-UniRule"/>
</dbReference>
<dbReference type="InterPro" id="IPR047042">
    <property type="entry name" value="BipA_II"/>
</dbReference>
<dbReference type="CDD" id="cd01891">
    <property type="entry name" value="TypA_BipA"/>
    <property type="match status" value="1"/>
</dbReference>
<keyword evidence="3" id="KW-0378">Hydrolase</keyword>
<keyword evidence="3" id="KW-0694">RNA-binding</keyword>
<dbReference type="FunFam" id="3.30.70.240:FF:000002">
    <property type="entry name" value="GTP-binding protein TypA"/>
    <property type="match status" value="1"/>
</dbReference>
<evidence type="ECO:0000259" key="4">
    <source>
        <dbReference type="PROSITE" id="PS51722"/>
    </source>
</evidence>
<feature type="domain" description="Tr-type G" evidence="4">
    <location>
        <begin position="7"/>
        <end position="228"/>
    </location>
</feature>
<dbReference type="Gene3D" id="2.40.50.250">
    <property type="entry name" value="bipa protein"/>
    <property type="match status" value="1"/>
</dbReference>
<dbReference type="PROSITE" id="PS51722">
    <property type="entry name" value="G_TR_2"/>
    <property type="match status" value="1"/>
</dbReference>
<dbReference type="Pfam" id="PF00679">
    <property type="entry name" value="EFG_C"/>
    <property type="match status" value="1"/>
</dbReference>
<dbReference type="InterPro" id="IPR000640">
    <property type="entry name" value="EFG_V-like"/>
</dbReference>
<comment type="catalytic activity">
    <reaction evidence="3">
        <text>GTP + H2O = GDP + phosphate + H(+)</text>
        <dbReference type="Rhea" id="RHEA:19669"/>
        <dbReference type="ChEBI" id="CHEBI:15377"/>
        <dbReference type="ChEBI" id="CHEBI:15378"/>
        <dbReference type="ChEBI" id="CHEBI:37565"/>
        <dbReference type="ChEBI" id="CHEBI:43474"/>
        <dbReference type="ChEBI" id="CHEBI:58189"/>
    </reaction>
</comment>
<dbReference type="InterPro" id="IPR005225">
    <property type="entry name" value="Small_GTP-bd"/>
</dbReference>
<dbReference type="InterPro" id="IPR042116">
    <property type="entry name" value="TypA/BipA_C"/>
</dbReference>
<keyword evidence="3" id="KW-0820">tRNA-binding</keyword>
<keyword evidence="3" id="KW-0699">rRNA-binding</keyword>
<protein>
    <recommendedName>
        <fullName evidence="3">Large ribosomal subunit assembly factor BipA</fullName>
        <ecNumber evidence="3">3.6.5.-</ecNumber>
    </recommendedName>
    <alternativeName>
        <fullName evidence="3">GTP-binding protein BipA</fullName>
    </alternativeName>
</protein>
<dbReference type="SMART" id="SM00838">
    <property type="entry name" value="EFG_C"/>
    <property type="match status" value="1"/>
</dbReference>
<comment type="caution">
    <text evidence="5">The sequence shown here is derived from an EMBL/GenBank/DDBJ whole genome shotgun (WGS) entry which is preliminary data.</text>
</comment>
<dbReference type="SUPFAM" id="SSF52540">
    <property type="entry name" value="P-loop containing nucleoside triphosphate hydrolases"/>
    <property type="match status" value="1"/>
</dbReference>
<dbReference type="PANTHER" id="PTHR42908">
    <property type="entry name" value="TRANSLATION ELONGATION FACTOR-RELATED"/>
    <property type="match status" value="1"/>
</dbReference>
<dbReference type="PRINTS" id="PR00315">
    <property type="entry name" value="ELONGATNFCT"/>
</dbReference>
<dbReference type="InterPro" id="IPR048876">
    <property type="entry name" value="BipA_C"/>
</dbReference>
<dbReference type="Proteomes" id="UP000823823">
    <property type="component" value="Unassembled WGS sequence"/>
</dbReference>
<dbReference type="Pfam" id="PF03144">
    <property type="entry name" value="GTP_EFTU_D2"/>
    <property type="match status" value="1"/>
</dbReference>
<dbReference type="InterPro" id="IPR000795">
    <property type="entry name" value="T_Tr_GTP-bd_dom"/>
</dbReference>
<dbReference type="HAMAP" id="MF_00849">
    <property type="entry name" value="BipA"/>
    <property type="match status" value="1"/>
</dbReference>
<evidence type="ECO:0000313" key="6">
    <source>
        <dbReference type="Proteomes" id="UP000823823"/>
    </source>
</evidence>
<dbReference type="NCBIfam" id="TIGR01394">
    <property type="entry name" value="TypA_BipA"/>
    <property type="match status" value="1"/>
</dbReference>
<dbReference type="GO" id="GO:0005829">
    <property type="term" value="C:cytosol"/>
    <property type="evidence" value="ECO:0007669"/>
    <property type="project" value="TreeGrafter"/>
</dbReference>
<dbReference type="InterPro" id="IPR009000">
    <property type="entry name" value="Transl_B-barrel_sf"/>
</dbReference>
<dbReference type="NCBIfam" id="TIGR00231">
    <property type="entry name" value="small_GTP"/>
    <property type="match status" value="1"/>
</dbReference>
<dbReference type="InterPro" id="IPR047041">
    <property type="entry name" value="BipA_GTP-bd_dom"/>
</dbReference>
<comment type="subunit">
    <text evidence="3">Monomer.</text>
</comment>
<dbReference type="InterPro" id="IPR004161">
    <property type="entry name" value="EFTu-like_2"/>
</dbReference>
<dbReference type="Pfam" id="PF21018">
    <property type="entry name" value="BipA_C"/>
    <property type="match status" value="1"/>
</dbReference>
<name>A0A9D2RMS7_9MICO</name>
<dbReference type="PROSITE" id="PS00301">
    <property type="entry name" value="G_TR_1"/>
    <property type="match status" value="1"/>
</dbReference>
<keyword evidence="2 3" id="KW-0342">GTP-binding</keyword>
<comment type="function">
    <text evidence="3">A 50S ribosomal subunit assembly protein with GTPase activity, required for 50S subunit assembly at low temperatures, may also play a role in translation. Binds GTP and analogs. Binds the 70S ribosome between the 30S and 50S subunits, in a similar position as ribosome-bound EF-G; it contacts a number of ribosomal proteins, both rRNAs and the A-site tRNA.</text>
</comment>
<dbReference type="EMBL" id="DWZH01000027">
    <property type="protein sequence ID" value="HJB09604.1"/>
    <property type="molecule type" value="Genomic_DNA"/>
</dbReference>
<comment type="similarity">
    <text evidence="3">Belongs to the TRAFAC class translation factor GTPase superfamily. Classic translation factor GTPase family. BipA subfamily.</text>
</comment>
<reference evidence="5" key="2">
    <citation type="submission" date="2021-04" db="EMBL/GenBank/DDBJ databases">
        <authorList>
            <person name="Gilroy R."/>
        </authorList>
    </citation>
    <scope>NUCLEOTIDE SEQUENCE</scope>
    <source>
        <strain evidence="5">ChiHjej13B12-24818</strain>
    </source>
</reference>
<organism evidence="5 6">
    <name type="scientific">Candidatus Brachybacterium merdavium</name>
    <dbReference type="NCBI Taxonomy" id="2838513"/>
    <lineage>
        <taxon>Bacteria</taxon>
        <taxon>Bacillati</taxon>
        <taxon>Actinomycetota</taxon>
        <taxon>Actinomycetes</taxon>
        <taxon>Micrococcales</taxon>
        <taxon>Dermabacteraceae</taxon>
        <taxon>Brachybacterium</taxon>
    </lineage>
</organism>
<evidence type="ECO:0000256" key="1">
    <source>
        <dbReference type="ARBA" id="ARBA00022741"/>
    </source>
</evidence>
<dbReference type="PANTHER" id="PTHR42908:SF8">
    <property type="entry name" value="TR-TYPE G DOMAIN-CONTAINING PROTEIN"/>
    <property type="match status" value="1"/>
</dbReference>
<dbReference type="GO" id="GO:0019843">
    <property type="term" value="F:rRNA binding"/>
    <property type="evidence" value="ECO:0007669"/>
    <property type="project" value="UniProtKB-KW"/>
</dbReference>
<dbReference type="Gene3D" id="3.30.70.870">
    <property type="entry name" value="Elongation Factor G (Translational Gtpase), domain 3"/>
    <property type="match status" value="1"/>
</dbReference>
<dbReference type="SUPFAM" id="SSF54980">
    <property type="entry name" value="EF-G C-terminal domain-like"/>
    <property type="match status" value="2"/>
</dbReference>
<feature type="binding site" evidence="3">
    <location>
        <begin position="19"/>
        <end position="24"/>
    </location>
    <ligand>
        <name>GTP</name>
        <dbReference type="ChEBI" id="CHEBI:37565"/>
    </ligand>
</feature>
<dbReference type="InterPro" id="IPR006298">
    <property type="entry name" value="BipA"/>
</dbReference>
<dbReference type="GO" id="GO:0000027">
    <property type="term" value="P:ribosomal large subunit assembly"/>
    <property type="evidence" value="ECO:0007669"/>
    <property type="project" value="UniProtKB-UniRule"/>
</dbReference>
<keyword evidence="3" id="KW-0690">Ribosome biogenesis</keyword>
<dbReference type="AlphaFoldDB" id="A0A9D2RMS7"/>
<evidence type="ECO:0000313" key="5">
    <source>
        <dbReference type="EMBL" id="HJB09604.1"/>
    </source>
</evidence>
<dbReference type="GO" id="GO:0000049">
    <property type="term" value="F:tRNA binding"/>
    <property type="evidence" value="ECO:0007669"/>
    <property type="project" value="UniProtKB-KW"/>
</dbReference>
<evidence type="ECO:0000256" key="3">
    <source>
        <dbReference type="HAMAP-Rule" id="MF_00849"/>
    </source>
</evidence>
<dbReference type="CDD" id="cd03691">
    <property type="entry name" value="BipA_TypA_II"/>
    <property type="match status" value="1"/>
</dbReference>
<dbReference type="GO" id="GO:0003924">
    <property type="term" value="F:GTPase activity"/>
    <property type="evidence" value="ECO:0007669"/>
    <property type="project" value="UniProtKB-UniRule"/>
</dbReference>
<keyword evidence="3" id="KW-0963">Cytoplasm</keyword>
<dbReference type="Gene3D" id="3.30.70.240">
    <property type="match status" value="1"/>
</dbReference>
<dbReference type="SUPFAM" id="SSF50447">
    <property type="entry name" value="Translation proteins"/>
    <property type="match status" value="1"/>
</dbReference>
<comment type="subcellular location">
    <subcellularLocation>
        <location evidence="3">Cytoplasm</location>
    </subcellularLocation>
    <text evidence="3">Binds to ribosomes.</text>
</comment>
<gene>
    <name evidence="5" type="primary">typA</name>
    <name evidence="3" type="synonym">bipA</name>
    <name evidence="5" type="ORF">H9786_03575</name>
</gene>
<dbReference type="InterPro" id="IPR031157">
    <property type="entry name" value="G_TR_CS"/>
</dbReference>
<dbReference type="InterPro" id="IPR035647">
    <property type="entry name" value="EFG_III/V"/>
</dbReference>
<dbReference type="EC" id="3.6.5.-" evidence="3"/>
<dbReference type="FunFam" id="2.40.50.250:FF:000001">
    <property type="entry name" value="GTP-binding protein TypA"/>
    <property type="match status" value="1"/>
</dbReference>
<dbReference type="Gene3D" id="3.40.50.300">
    <property type="entry name" value="P-loop containing nucleotide triphosphate hydrolases"/>
    <property type="match status" value="1"/>
</dbReference>
<evidence type="ECO:0000256" key="2">
    <source>
        <dbReference type="ARBA" id="ARBA00023134"/>
    </source>
</evidence>
<dbReference type="GO" id="GO:0005525">
    <property type="term" value="F:GTP binding"/>
    <property type="evidence" value="ECO:0007669"/>
    <property type="project" value="UniProtKB-UniRule"/>
</dbReference>
<keyword evidence="1 3" id="KW-0547">Nucleotide-binding</keyword>
<dbReference type="Pfam" id="PF00009">
    <property type="entry name" value="GTP_EFTU"/>
    <property type="match status" value="1"/>
</dbReference>
<dbReference type="InterPro" id="IPR035651">
    <property type="entry name" value="BipA_V"/>
</dbReference>
<sequence>MTLRHRNDLRNVAIVAHVDHGKTTLVDAMLSQGGALGERGKHEERAMDSGELEREKGITILAKNTAIRYTGPTAAAIGEDEGITINVIDTPGHADFGGEVERGLSMVDGVVLLVDSSEGPLPQTRFVLRKALAARLPVILVVNKVDRPDARIDDVVGEATDLLLGLASDLAEEMEDLDLDAVLDVPVVYASGKAGRASTTKPADGILPEEENVEALFRTIIESIPAPSYDDEIPLQAHVTNLDASPFLGRLALLRIKSGELTKGQQVAWCTRHGETRTVKITELLETKGLAREQMTRTARPGDIVAVAGIPDIMIGETLADAADPRPLPLIEIDDPSISMTIGINTSPLAGKNAKGHKLTARQVKDRLDAELVGNVSLKVLPTERPDSWEVQGRGELALAILVEQMRREGFELTVGKPKVLTRVIDGTVHEPVERMSIDVPEEYLGTVTQLMASRKGRMETMSNHGSGWVRMEFLVPARGLIGFRTRFMTETRGNGIASSYADGHQPWMGPIEFRSTGSLVADRAGAVTPFAMMNLQERGSFFVEPTSEVYQGQVVGENARHEDMDVNITKEKKLTNMRAASSDSFENLVPPRRLTLEESLEFAGEDECVEVTPTTVRIRKVILDPNERSRARSRAKAGL</sequence>
<accession>A0A9D2RMS7</accession>
<reference evidence="5" key="1">
    <citation type="journal article" date="2021" name="PeerJ">
        <title>Extensive microbial diversity within the chicken gut microbiome revealed by metagenomics and culture.</title>
        <authorList>
            <person name="Gilroy R."/>
            <person name="Ravi A."/>
            <person name="Getino M."/>
            <person name="Pursley I."/>
            <person name="Horton D.L."/>
            <person name="Alikhan N.F."/>
            <person name="Baker D."/>
            <person name="Gharbi K."/>
            <person name="Hall N."/>
            <person name="Watson M."/>
            <person name="Adriaenssens E.M."/>
            <person name="Foster-Nyarko E."/>
            <person name="Jarju S."/>
            <person name="Secka A."/>
            <person name="Antonio M."/>
            <person name="Oren A."/>
            <person name="Chaudhuri R.R."/>
            <person name="La Ragione R."/>
            <person name="Hildebrand F."/>
            <person name="Pallen M.J."/>
        </authorList>
    </citation>
    <scope>NUCLEOTIDE SEQUENCE</scope>
    <source>
        <strain evidence="5">ChiHjej13B12-24818</strain>
    </source>
</reference>
<dbReference type="FunFam" id="3.30.70.870:FF:000003">
    <property type="entry name" value="GTP-binding protein TypA"/>
    <property type="match status" value="1"/>
</dbReference>
<dbReference type="CDD" id="cd03710">
    <property type="entry name" value="BipA_TypA_C"/>
    <property type="match status" value="1"/>
</dbReference>